<organism evidence="2 3">
    <name type="scientific">Blepharisma stoltei</name>
    <dbReference type="NCBI Taxonomy" id="1481888"/>
    <lineage>
        <taxon>Eukaryota</taxon>
        <taxon>Sar</taxon>
        <taxon>Alveolata</taxon>
        <taxon>Ciliophora</taxon>
        <taxon>Postciliodesmatophora</taxon>
        <taxon>Heterotrichea</taxon>
        <taxon>Heterotrichida</taxon>
        <taxon>Blepharismidae</taxon>
        <taxon>Blepharisma</taxon>
    </lineage>
</organism>
<accession>A0AAU9K3K5</accession>
<sequence length="321" mass="37548">MNYASTLVVSKFQKKADGCNTCSSLEILKNLACNSTCLADTRSEREMIAQKLIKSLDQNFDVFLEKGLDHKHMNYQERVNSIEEKISELYEEKRNNKSVGLRRYENNLQSSSLVDKRLRDLEQKMIDLEYGLSLNVAEHYDNFDTAHTIPLEVNEFDPAVGLYHDDLNDQLITLEKLKHLNNSHEELINNLFEESNFEQKMIAFKEEWDEFKLKIDTINNQLKNIQEMQDVLYKKIKDHYDSIAEIKEKLNKMKEKEKSFNTLSLNSLINAAENIFKGYHSLKHYQSQTKTNLNSHLKLLQTIPQLRNKAQTFSAELSKLM</sequence>
<comment type="caution">
    <text evidence="2">The sequence shown here is derived from an EMBL/GenBank/DDBJ whole genome shotgun (WGS) entry which is preliminary data.</text>
</comment>
<dbReference type="Proteomes" id="UP001162131">
    <property type="component" value="Unassembled WGS sequence"/>
</dbReference>
<reference evidence="2" key="1">
    <citation type="submission" date="2021-09" db="EMBL/GenBank/DDBJ databases">
        <authorList>
            <consortium name="AG Swart"/>
            <person name="Singh M."/>
            <person name="Singh A."/>
            <person name="Seah K."/>
            <person name="Emmerich C."/>
        </authorList>
    </citation>
    <scope>NUCLEOTIDE SEQUENCE</scope>
    <source>
        <strain evidence="2">ATCC30299</strain>
    </source>
</reference>
<evidence type="ECO:0000313" key="3">
    <source>
        <dbReference type="Proteomes" id="UP001162131"/>
    </source>
</evidence>
<keyword evidence="3" id="KW-1185">Reference proteome</keyword>
<keyword evidence="1" id="KW-0175">Coiled coil</keyword>
<protein>
    <submittedName>
        <fullName evidence="2">Uncharacterized protein</fullName>
    </submittedName>
</protein>
<dbReference type="EMBL" id="CAJZBQ010000044">
    <property type="protein sequence ID" value="CAG9327767.1"/>
    <property type="molecule type" value="Genomic_DNA"/>
</dbReference>
<feature type="coiled-coil region" evidence="1">
    <location>
        <begin position="236"/>
        <end position="263"/>
    </location>
</feature>
<evidence type="ECO:0000256" key="1">
    <source>
        <dbReference type="SAM" id="Coils"/>
    </source>
</evidence>
<gene>
    <name evidence="2" type="ORF">BSTOLATCC_MIC44395</name>
</gene>
<dbReference type="AlphaFoldDB" id="A0AAU9K3K5"/>
<proteinExistence type="predicted"/>
<name>A0AAU9K3K5_9CILI</name>
<evidence type="ECO:0000313" key="2">
    <source>
        <dbReference type="EMBL" id="CAG9327767.1"/>
    </source>
</evidence>